<evidence type="ECO:0000313" key="3">
    <source>
        <dbReference type="EMBL" id="ORY45679.1"/>
    </source>
</evidence>
<evidence type="ECO:0000259" key="2">
    <source>
        <dbReference type="PROSITE" id="PS50802"/>
    </source>
</evidence>
<evidence type="ECO:0000256" key="1">
    <source>
        <dbReference type="SAM" id="MobiDB-lite"/>
    </source>
</evidence>
<dbReference type="Pfam" id="PF02338">
    <property type="entry name" value="OTU"/>
    <property type="match status" value="1"/>
</dbReference>
<dbReference type="InterPro" id="IPR038765">
    <property type="entry name" value="Papain-like_cys_pep_sf"/>
</dbReference>
<accession>A0A1Y2CF75</accession>
<dbReference type="PANTHER" id="PTHR12419:SF7">
    <property type="entry name" value="OTU DOMAIN-CONTAINING PROTEIN 3"/>
    <property type="match status" value="1"/>
</dbReference>
<feature type="domain" description="OTU" evidence="2">
    <location>
        <begin position="31"/>
        <end position="150"/>
    </location>
</feature>
<dbReference type="GO" id="GO:0004843">
    <property type="term" value="F:cysteine-type deubiquitinase activity"/>
    <property type="evidence" value="ECO:0007669"/>
    <property type="project" value="TreeGrafter"/>
</dbReference>
<feature type="compositionally biased region" description="Basic residues" evidence="1">
    <location>
        <begin position="194"/>
        <end position="203"/>
    </location>
</feature>
<dbReference type="EMBL" id="MCGO01000019">
    <property type="protein sequence ID" value="ORY45679.1"/>
    <property type="molecule type" value="Genomic_DNA"/>
</dbReference>
<feature type="compositionally biased region" description="Polar residues" evidence="1">
    <location>
        <begin position="210"/>
        <end position="225"/>
    </location>
</feature>
<proteinExistence type="predicted"/>
<dbReference type="SUPFAM" id="SSF54001">
    <property type="entry name" value="Cysteine proteinases"/>
    <property type="match status" value="1"/>
</dbReference>
<dbReference type="STRING" id="329046.A0A1Y2CF75"/>
<reference evidence="3 4" key="1">
    <citation type="submission" date="2016-07" db="EMBL/GenBank/DDBJ databases">
        <title>Pervasive Adenine N6-methylation of Active Genes in Fungi.</title>
        <authorList>
            <consortium name="DOE Joint Genome Institute"/>
            <person name="Mondo S.J."/>
            <person name="Dannebaum R.O."/>
            <person name="Kuo R.C."/>
            <person name="Labutti K."/>
            <person name="Haridas S."/>
            <person name="Kuo A."/>
            <person name="Salamov A."/>
            <person name="Ahrendt S.R."/>
            <person name="Lipzen A."/>
            <person name="Sullivan W."/>
            <person name="Andreopoulos W.B."/>
            <person name="Clum A."/>
            <person name="Lindquist E."/>
            <person name="Daum C."/>
            <person name="Ramamoorthy G.K."/>
            <person name="Gryganskyi A."/>
            <person name="Culley D."/>
            <person name="Magnuson J.K."/>
            <person name="James T.Y."/>
            <person name="O'Malley M.A."/>
            <person name="Stajich J.E."/>
            <person name="Spatafora J.W."/>
            <person name="Visel A."/>
            <person name="Grigoriev I.V."/>
        </authorList>
    </citation>
    <scope>NUCLEOTIDE SEQUENCE [LARGE SCALE GENOMIC DNA]</scope>
    <source>
        <strain evidence="3 4">JEL800</strain>
    </source>
</reference>
<dbReference type="AlphaFoldDB" id="A0A1Y2CF75"/>
<sequence>MGKGKKTKGTAKPNSGYTSDSIESQLSSFNLELFDVSGDGNCLFRAIAHQMDNTQNNHLKYRTQTVAHMRENKELYAPFLDEDETIDQRLKRMEKQGVYGDNLEIVAFSRAFKCGVVIHQVGQSPWVVDACGDDGNGNAADRRSFILIPATHRNTGNNNVAPSSGKVERLINSTLYQGANRRLWRREQPSRSYRNGRQHRWICQKRPENQTRVSPTPKIDSNPTRSDNDTGTKEEPISKVKERKPSAKEVRMQKKKERKENSLAKKRNPKSAEPNSSLPSENSSSNSMNAINVQFNGISI</sequence>
<dbReference type="PROSITE" id="PS50802">
    <property type="entry name" value="OTU"/>
    <property type="match status" value="1"/>
</dbReference>
<protein>
    <submittedName>
        <fullName evidence="3">Cysteine proteinase</fullName>
    </submittedName>
</protein>
<feature type="compositionally biased region" description="Low complexity" evidence="1">
    <location>
        <begin position="271"/>
        <end position="290"/>
    </location>
</feature>
<comment type="caution">
    <text evidence="3">The sequence shown here is derived from an EMBL/GenBank/DDBJ whole genome shotgun (WGS) entry which is preliminary data.</text>
</comment>
<organism evidence="3 4">
    <name type="scientific">Rhizoclosmatium globosum</name>
    <dbReference type="NCBI Taxonomy" id="329046"/>
    <lineage>
        <taxon>Eukaryota</taxon>
        <taxon>Fungi</taxon>
        <taxon>Fungi incertae sedis</taxon>
        <taxon>Chytridiomycota</taxon>
        <taxon>Chytridiomycota incertae sedis</taxon>
        <taxon>Chytridiomycetes</taxon>
        <taxon>Chytridiales</taxon>
        <taxon>Chytriomycetaceae</taxon>
        <taxon>Rhizoclosmatium</taxon>
    </lineage>
</organism>
<feature type="region of interest" description="Disordered" evidence="1">
    <location>
        <begin position="182"/>
        <end position="300"/>
    </location>
</feature>
<dbReference type="OrthoDB" id="415023at2759"/>
<feature type="compositionally biased region" description="Basic and acidic residues" evidence="1">
    <location>
        <begin position="226"/>
        <end position="263"/>
    </location>
</feature>
<name>A0A1Y2CF75_9FUNG</name>
<keyword evidence="4" id="KW-1185">Reference proteome</keyword>
<dbReference type="PANTHER" id="PTHR12419">
    <property type="entry name" value="OTU DOMAIN CONTAINING PROTEIN"/>
    <property type="match status" value="1"/>
</dbReference>
<dbReference type="Gene3D" id="3.90.70.80">
    <property type="match status" value="1"/>
</dbReference>
<evidence type="ECO:0000313" key="4">
    <source>
        <dbReference type="Proteomes" id="UP000193642"/>
    </source>
</evidence>
<gene>
    <name evidence="3" type="ORF">BCR33DRAFT_716324</name>
</gene>
<dbReference type="InterPro" id="IPR050704">
    <property type="entry name" value="Peptidase_C85-like"/>
</dbReference>
<feature type="compositionally biased region" description="Polar residues" evidence="1">
    <location>
        <begin position="291"/>
        <end position="300"/>
    </location>
</feature>
<dbReference type="GO" id="GO:0016579">
    <property type="term" value="P:protein deubiquitination"/>
    <property type="evidence" value="ECO:0007669"/>
    <property type="project" value="TreeGrafter"/>
</dbReference>
<dbReference type="CDD" id="cd22756">
    <property type="entry name" value="OTU_OTUD3-like"/>
    <property type="match status" value="1"/>
</dbReference>
<dbReference type="InterPro" id="IPR003323">
    <property type="entry name" value="OTU_dom"/>
</dbReference>
<dbReference type="Proteomes" id="UP000193642">
    <property type="component" value="Unassembled WGS sequence"/>
</dbReference>